<organism evidence="1 2">
    <name type="scientific">Methanococcus maripaludis</name>
    <name type="common">Methanococcus deltae</name>
    <dbReference type="NCBI Taxonomy" id="39152"/>
    <lineage>
        <taxon>Archaea</taxon>
        <taxon>Methanobacteriati</taxon>
        <taxon>Methanobacteriota</taxon>
        <taxon>Methanomada group</taxon>
        <taxon>Methanococci</taxon>
        <taxon>Methanococcales</taxon>
        <taxon>Methanococcaceae</taxon>
        <taxon>Methanococcus</taxon>
    </lineage>
</organism>
<accession>A0A7J9S2F0</accession>
<reference evidence="1 2" key="1">
    <citation type="submission" date="2020-08" db="EMBL/GenBank/DDBJ databases">
        <title>Genomic Encyclopedia of Type Strains, Phase IV (KMG-V): Genome sequencing to study the core and pangenomes of soil and plant-associated prokaryotes.</title>
        <authorList>
            <person name="Whitman W."/>
        </authorList>
    </citation>
    <scope>NUCLEOTIDE SEQUENCE [LARGE SCALE GENOMIC DNA]</scope>
    <source>
        <strain evidence="1 2">DSM 7078</strain>
    </source>
</reference>
<name>A0A7J9S2F0_METMI</name>
<dbReference type="Proteomes" id="UP000584706">
    <property type="component" value="Unassembled WGS sequence"/>
</dbReference>
<evidence type="ECO:0000313" key="2">
    <source>
        <dbReference type="Proteomes" id="UP000584706"/>
    </source>
</evidence>
<evidence type="ECO:0000313" key="1">
    <source>
        <dbReference type="EMBL" id="MBB6067870.1"/>
    </source>
</evidence>
<proteinExistence type="predicted"/>
<sequence>MLRFSAFITEIQEIHAQCAEKGVTIKSNVDPSAGDPDMEVEFTASPNSTNMFWRIGAEVQFKTSITDISKITNLEDVFQKHKLLIDHPEFDGESTILIFESKLK</sequence>
<dbReference type="AlphaFoldDB" id="A0A7J9S2F0"/>
<dbReference type="RefSeq" id="WP_183546925.1">
    <property type="nucleotide sequence ID" value="NZ_JACHIQ010000002.1"/>
</dbReference>
<dbReference type="EMBL" id="JACHIQ010000002">
    <property type="protein sequence ID" value="MBB6067870.1"/>
    <property type="molecule type" value="Genomic_DNA"/>
</dbReference>
<comment type="caution">
    <text evidence="1">The sequence shown here is derived from an EMBL/GenBank/DDBJ whole genome shotgun (WGS) entry which is preliminary data.</text>
</comment>
<gene>
    <name evidence="1" type="ORF">HNP97_001380</name>
</gene>
<protein>
    <submittedName>
        <fullName evidence="1">Uncharacterized protein</fullName>
    </submittedName>
</protein>